<dbReference type="SUPFAM" id="SSF58104">
    <property type="entry name" value="Methyl-accepting chemotaxis protein (MCP) signaling domain"/>
    <property type="match status" value="1"/>
</dbReference>
<keyword evidence="4" id="KW-0812">Transmembrane</keyword>
<evidence type="ECO:0000256" key="1">
    <source>
        <dbReference type="ARBA" id="ARBA00022481"/>
    </source>
</evidence>
<dbReference type="PROSITE" id="PS50885">
    <property type="entry name" value="HAMP"/>
    <property type="match status" value="1"/>
</dbReference>
<dbReference type="PANTHER" id="PTHR43531:SF14">
    <property type="entry name" value="METHYL-ACCEPTING CHEMOTAXIS PROTEIN I-RELATED"/>
    <property type="match status" value="1"/>
</dbReference>
<evidence type="ECO:0000259" key="5">
    <source>
        <dbReference type="PROSITE" id="PS50111"/>
    </source>
</evidence>
<accession>A0ABU1YRW1</accession>
<dbReference type="PROSITE" id="PS50111">
    <property type="entry name" value="CHEMOTAXIS_TRANSDUC_2"/>
    <property type="match status" value="1"/>
</dbReference>
<evidence type="ECO:0000256" key="2">
    <source>
        <dbReference type="ARBA" id="ARBA00029447"/>
    </source>
</evidence>
<feature type="domain" description="Methyl-accepting transducer" evidence="5">
    <location>
        <begin position="266"/>
        <end position="495"/>
    </location>
</feature>
<proteinExistence type="inferred from homology"/>
<feature type="domain" description="HAMP" evidence="6">
    <location>
        <begin position="209"/>
        <end position="261"/>
    </location>
</feature>
<dbReference type="EMBL" id="JAVDXU010000003">
    <property type="protein sequence ID" value="MDR7271498.1"/>
    <property type="molecule type" value="Genomic_DNA"/>
</dbReference>
<keyword evidence="4" id="KW-0472">Membrane</keyword>
<reference evidence="7 8" key="1">
    <citation type="submission" date="2023-07" db="EMBL/GenBank/DDBJ databases">
        <title>Sorghum-associated microbial communities from plants grown in Nebraska, USA.</title>
        <authorList>
            <person name="Schachtman D."/>
        </authorList>
    </citation>
    <scope>NUCLEOTIDE SEQUENCE [LARGE SCALE GENOMIC DNA]</scope>
    <source>
        <strain evidence="7 8">BE314</strain>
    </source>
</reference>
<evidence type="ECO:0000256" key="4">
    <source>
        <dbReference type="SAM" id="Phobius"/>
    </source>
</evidence>
<keyword evidence="1" id="KW-0488">Methylation</keyword>
<sequence>MKLAAKMLVPPMAALAVVLAIGLGSTVLSLREVVAANEAGQQRNEVFMTTVAVQTQVGEMHGGVYRTIALMASLDEAKVKALRGQLKTQVEGLTRTLTTLADMEATPPETDAHINAALPLLKAYLGKADAAIDLASVDPNTGVAAMQDAEARYKEVATLVAKIVQSMGDDQQAAAEAQQANARRRAWIFALISLLAAGIGMGLLLVNQRKIAADVNASLSLAESVAAGDLTQRAHPQGQDELAGLMRALNQMCEQLGSSVGEVMLVADSIRTASAEIASGNQDLNIRTEQTASSLEVTSSSMAQLTGIVRQSADSAQTANQLATSAATVAHRGGSVVQQVVDTMNDISASSKRIGDIIGVIDDIAFQTNILALNAAVEAARAGEQGRGFAVVAGEVRSLAGRSAAAAKEIKTLIGASVERVESGARLVQDAGSTMTDIVGAVQRVTDIIGEISSSAAAQSQGIDDVTQAVTKVDDMTQQNAALVEESAAAAESLREQAQKLAQVVSQFRVP</sequence>
<evidence type="ECO:0000259" key="6">
    <source>
        <dbReference type="PROSITE" id="PS50885"/>
    </source>
</evidence>
<gene>
    <name evidence="7" type="ORF">J2X20_004166</name>
</gene>
<keyword evidence="8" id="KW-1185">Reference proteome</keyword>
<evidence type="ECO:0000256" key="3">
    <source>
        <dbReference type="PROSITE-ProRule" id="PRU00284"/>
    </source>
</evidence>
<dbReference type="Gene3D" id="1.10.287.950">
    <property type="entry name" value="Methyl-accepting chemotaxis protein"/>
    <property type="match status" value="1"/>
</dbReference>
<dbReference type="CDD" id="cd06225">
    <property type="entry name" value="HAMP"/>
    <property type="match status" value="1"/>
</dbReference>
<dbReference type="PANTHER" id="PTHR43531">
    <property type="entry name" value="PROTEIN ICFG"/>
    <property type="match status" value="1"/>
</dbReference>
<evidence type="ECO:0000313" key="8">
    <source>
        <dbReference type="Proteomes" id="UP001180453"/>
    </source>
</evidence>
<dbReference type="PRINTS" id="PR00260">
    <property type="entry name" value="CHEMTRNSDUCR"/>
</dbReference>
<protein>
    <submittedName>
        <fullName evidence="7">Methyl-accepting chemotaxis protein</fullName>
    </submittedName>
</protein>
<evidence type="ECO:0000313" key="7">
    <source>
        <dbReference type="EMBL" id="MDR7271498.1"/>
    </source>
</evidence>
<comment type="caution">
    <text evidence="7">The sequence shown here is derived from an EMBL/GenBank/DDBJ whole genome shotgun (WGS) entry which is preliminary data.</text>
</comment>
<dbReference type="InterPro" id="IPR051310">
    <property type="entry name" value="MCP_chemotaxis"/>
</dbReference>
<comment type="similarity">
    <text evidence="2">Belongs to the methyl-accepting chemotaxis (MCP) protein family.</text>
</comment>
<dbReference type="SMART" id="SM00304">
    <property type="entry name" value="HAMP"/>
    <property type="match status" value="1"/>
</dbReference>
<dbReference type="Proteomes" id="UP001180453">
    <property type="component" value="Unassembled WGS sequence"/>
</dbReference>
<dbReference type="RefSeq" id="WP_310268834.1">
    <property type="nucleotide sequence ID" value="NZ_JAVDXU010000003.1"/>
</dbReference>
<feature type="transmembrane region" description="Helical" evidence="4">
    <location>
        <begin position="186"/>
        <end position="206"/>
    </location>
</feature>
<dbReference type="InterPro" id="IPR003660">
    <property type="entry name" value="HAMP_dom"/>
</dbReference>
<dbReference type="Pfam" id="PF00015">
    <property type="entry name" value="MCPsignal"/>
    <property type="match status" value="1"/>
</dbReference>
<keyword evidence="3" id="KW-0807">Transducer</keyword>
<dbReference type="InterPro" id="IPR004089">
    <property type="entry name" value="MCPsignal_dom"/>
</dbReference>
<dbReference type="SMART" id="SM00283">
    <property type="entry name" value="MA"/>
    <property type="match status" value="1"/>
</dbReference>
<dbReference type="CDD" id="cd11386">
    <property type="entry name" value="MCP_signal"/>
    <property type="match status" value="1"/>
</dbReference>
<organism evidence="7 8">
    <name type="scientific">Roseateles saccharophilus</name>
    <name type="common">Pseudomonas saccharophila</name>
    <dbReference type="NCBI Taxonomy" id="304"/>
    <lineage>
        <taxon>Bacteria</taxon>
        <taxon>Pseudomonadati</taxon>
        <taxon>Pseudomonadota</taxon>
        <taxon>Betaproteobacteria</taxon>
        <taxon>Burkholderiales</taxon>
        <taxon>Sphaerotilaceae</taxon>
        <taxon>Roseateles</taxon>
    </lineage>
</organism>
<name>A0ABU1YRW1_ROSSA</name>
<dbReference type="InterPro" id="IPR004090">
    <property type="entry name" value="Chemotax_Me-accpt_rcpt"/>
</dbReference>
<dbReference type="Pfam" id="PF00672">
    <property type="entry name" value="HAMP"/>
    <property type="match status" value="1"/>
</dbReference>
<keyword evidence="4" id="KW-1133">Transmembrane helix</keyword>